<dbReference type="EMBL" id="NCXP01000006">
    <property type="protein sequence ID" value="OSC41668.1"/>
    <property type="molecule type" value="Genomic_DNA"/>
</dbReference>
<keyword evidence="2" id="KW-1185">Reference proteome</keyword>
<proteinExistence type="predicted"/>
<sequence length="59" mass="6990">MMRAEGREYVHHNDRLRRSRLTSLREFRRNAATRNGKLECRTSTAQWNSWPRCKAAEAG</sequence>
<gene>
    <name evidence="1" type="ORF">B8W66_08070</name>
</gene>
<dbReference type="Proteomes" id="UP000193247">
    <property type="component" value="Unassembled WGS sequence"/>
</dbReference>
<evidence type="ECO:0000313" key="1">
    <source>
        <dbReference type="EMBL" id="OSC41668.1"/>
    </source>
</evidence>
<accession>A0A1X2LYC8</accession>
<organism evidence="1 2">
    <name type="scientific">Mycobacterium decipiens</name>
    <dbReference type="NCBI Taxonomy" id="1430326"/>
    <lineage>
        <taxon>Bacteria</taxon>
        <taxon>Bacillati</taxon>
        <taxon>Actinomycetota</taxon>
        <taxon>Actinomycetes</taxon>
        <taxon>Mycobacteriales</taxon>
        <taxon>Mycobacteriaceae</taxon>
        <taxon>Mycobacterium</taxon>
    </lineage>
</organism>
<dbReference type="AlphaFoldDB" id="A0A1X2LYC8"/>
<comment type="caution">
    <text evidence="1">The sequence shown here is derived from an EMBL/GenBank/DDBJ whole genome shotgun (WGS) entry which is preliminary data.</text>
</comment>
<reference evidence="1 2" key="1">
    <citation type="submission" date="2017-04" db="EMBL/GenBank/DDBJ databases">
        <title>The new phylogeny of genus Mycobacterium.</title>
        <authorList>
            <person name="Tortoli E."/>
            <person name="Trovato A."/>
            <person name="Cirillo D.M."/>
        </authorList>
    </citation>
    <scope>NUCLEOTIDE SEQUENCE [LARGE SCALE GENOMIC DNA]</scope>
    <source>
        <strain evidence="1 2">TBL 1200985</strain>
    </source>
</reference>
<name>A0A1X2LYC8_9MYCO</name>
<protein>
    <submittedName>
        <fullName evidence="1">Uncharacterized protein</fullName>
    </submittedName>
</protein>
<evidence type="ECO:0000313" key="2">
    <source>
        <dbReference type="Proteomes" id="UP000193247"/>
    </source>
</evidence>